<organism evidence="1 2">
    <name type="scientific">Roseomonas gilardii</name>
    <dbReference type="NCBI Taxonomy" id="257708"/>
    <lineage>
        <taxon>Bacteria</taxon>
        <taxon>Pseudomonadati</taxon>
        <taxon>Pseudomonadota</taxon>
        <taxon>Alphaproteobacteria</taxon>
        <taxon>Acetobacterales</taxon>
        <taxon>Roseomonadaceae</taxon>
        <taxon>Roseomonas</taxon>
    </lineage>
</organism>
<dbReference type="RefSeq" id="WP_314280384.1">
    <property type="nucleotide sequence ID" value="NZ_JAVVDO010000004.1"/>
</dbReference>
<keyword evidence="2" id="KW-1185">Reference proteome</keyword>
<comment type="caution">
    <text evidence="1">The sequence shown here is derived from an EMBL/GenBank/DDBJ whole genome shotgun (WGS) entry which is preliminary data.</text>
</comment>
<reference evidence="1 2" key="1">
    <citation type="journal article" date="2019" name="Microb. Pathog.">
        <title>Comparison of VITEK 2, MALDI-TOF MS, 16S rRNA gene sequencing, and whole-genome sequencing for identification of Roseomonas mucosa.</title>
        <authorList>
            <person name="Rudolph W.W."/>
            <person name="Gunzer F."/>
            <person name="Trauth M."/>
            <person name="Bunk B."/>
            <person name="Bigge R."/>
            <person name="Schrottner P."/>
        </authorList>
    </citation>
    <scope>NUCLEOTIDE SEQUENCE [LARGE SCALE GENOMIC DNA]</scope>
    <source>
        <strain evidence="1 2">DSM 103800</strain>
    </source>
</reference>
<gene>
    <name evidence="1" type="ORF">RQ831_03935</name>
</gene>
<accession>A0ABU3MCJ9</accession>
<evidence type="ECO:0008006" key="3">
    <source>
        <dbReference type="Google" id="ProtNLM"/>
    </source>
</evidence>
<evidence type="ECO:0000313" key="2">
    <source>
        <dbReference type="Proteomes" id="UP001258945"/>
    </source>
</evidence>
<dbReference type="Proteomes" id="UP001258945">
    <property type="component" value="Unassembled WGS sequence"/>
</dbReference>
<sequence>MAKLTNLPVRQPVRGDIRIISDGTASTVEAFDGAEWMPVRRVLDAKIEVDPQKVAAVIRILTPRVEVVVPAEGASIEAAARGGVSVEV</sequence>
<name>A0ABU3MCJ9_9PROT</name>
<proteinExistence type="predicted"/>
<protein>
    <recommendedName>
        <fullName evidence="3">Phage tail protein</fullName>
    </recommendedName>
</protein>
<evidence type="ECO:0000313" key="1">
    <source>
        <dbReference type="EMBL" id="MDT8330191.1"/>
    </source>
</evidence>
<dbReference type="EMBL" id="JAVVDO010000004">
    <property type="protein sequence ID" value="MDT8330191.1"/>
    <property type="molecule type" value="Genomic_DNA"/>
</dbReference>